<feature type="compositionally biased region" description="Polar residues" evidence="1">
    <location>
        <begin position="187"/>
        <end position="203"/>
    </location>
</feature>
<sequence length="203" mass="23158">MVNMLEGTVLSHFKQLLVTSTRRGVSCRGDQSKLRNFSYVNNVAEVDVLRSTYRGVSTPVNRLLPLPCRLYLCLLWRWSTGVDGRVLGGRFIVSRLDTINQSLLDRSLSTDPAELRIPLILHHNFNKYHLSIKLSVEYISICFLDIMISFNNGILQTTIWTKTWITTFTSTDPDITPDKPKKVSTARPVTQSFRSQTVQKPNK</sequence>
<name>M7B8R3_CHEMY</name>
<reference evidence="3" key="1">
    <citation type="journal article" date="2013" name="Nat. Genet.">
        <title>The draft genomes of soft-shell turtle and green sea turtle yield insights into the development and evolution of the turtle-specific body plan.</title>
        <authorList>
            <person name="Wang Z."/>
            <person name="Pascual-Anaya J."/>
            <person name="Zadissa A."/>
            <person name="Li W."/>
            <person name="Niimura Y."/>
            <person name="Huang Z."/>
            <person name="Li C."/>
            <person name="White S."/>
            <person name="Xiong Z."/>
            <person name="Fang D."/>
            <person name="Wang B."/>
            <person name="Ming Y."/>
            <person name="Chen Y."/>
            <person name="Zheng Y."/>
            <person name="Kuraku S."/>
            <person name="Pignatelli M."/>
            <person name="Herrero J."/>
            <person name="Beal K."/>
            <person name="Nozawa M."/>
            <person name="Li Q."/>
            <person name="Wang J."/>
            <person name="Zhang H."/>
            <person name="Yu L."/>
            <person name="Shigenobu S."/>
            <person name="Wang J."/>
            <person name="Liu J."/>
            <person name="Flicek P."/>
            <person name="Searle S."/>
            <person name="Wang J."/>
            <person name="Kuratani S."/>
            <person name="Yin Y."/>
            <person name="Aken B."/>
            <person name="Zhang G."/>
            <person name="Irie N."/>
        </authorList>
    </citation>
    <scope>NUCLEOTIDE SEQUENCE [LARGE SCALE GENOMIC DNA]</scope>
</reference>
<dbReference type="EMBL" id="KB543130">
    <property type="protein sequence ID" value="EMP31925.1"/>
    <property type="molecule type" value="Genomic_DNA"/>
</dbReference>
<gene>
    <name evidence="2" type="ORF">UY3_10963</name>
</gene>
<organism evidence="2 3">
    <name type="scientific">Chelonia mydas</name>
    <name type="common">Green sea-turtle</name>
    <name type="synonym">Chelonia agassizi</name>
    <dbReference type="NCBI Taxonomy" id="8469"/>
    <lineage>
        <taxon>Eukaryota</taxon>
        <taxon>Metazoa</taxon>
        <taxon>Chordata</taxon>
        <taxon>Craniata</taxon>
        <taxon>Vertebrata</taxon>
        <taxon>Euteleostomi</taxon>
        <taxon>Archelosauria</taxon>
        <taxon>Testudinata</taxon>
        <taxon>Testudines</taxon>
        <taxon>Cryptodira</taxon>
        <taxon>Durocryptodira</taxon>
        <taxon>Americhelydia</taxon>
        <taxon>Chelonioidea</taxon>
        <taxon>Cheloniidae</taxon>
        <taxon>Chelonia</taxon>
    </lineage>
</organism>
<proteinExistence type="predicted"/>
<dbReference type="AlphaFoldDB" id="M7B8R3"/>
<evidence type="ECO:0000313" key="2">
    <source>
        <dbReference type="EMBL" id="EMP31925.1"/>
    </source>
</evidence>
<dbReference type="Proteomes" id="UP000031443">
    <property type="component" value="Unassembled WGS sequence"/>
</dbReference>
<evidence type="ECO:0000256" key="1">
    <source>
        <dbReference type="SAM" id="MobiDB-lite"/>
    </source>
</evidence>
<evidence type="ECO:0000313" key="3">
    <source>
        <dbReference type="Proteomes" id="UP000031443"/>
    </source>
</evidence>
<protein>
    <submittedName>
        <fullName evidence="2">Uncharacterized protein</fullName>
    </submittedName>
</protein>
<feature type="region of interest" description="Disordered" evidence="1">
    <location>
        <begin position="176"/>
        <end position="203"/>
    </location>
</feature>
<accession>M7B8R3</accession>
<keyword evidence="3" id="KW-1185">Reference proteome</keyword>